<protein>
    <submittedName>
        <fullName evidence="1">Uncharacterized protein</fullName>
    </submittedName>
</protein>
<reference evidence="1" key="1">
    <citation type="journal article" date="2020" name="Nature">
        <title>Giant virus diversity and host interactions through global metagenomics.</title>
        <authorList>
            <person name="Schulz F."/>
            <person name="Roux S."/>
            <person name="Paez-Espino D."/>
            <person name="Jungbluth S."/>
            <person name="Walsh D.A."/>
            <person name="Denef V.J."/>
            <person name="McMahon K.D."/>
            <person name="Konstantinidis K.T."/>
            <person name="Eloe-Fadrosh E.A."/>
            <person name="Kyrpides N.C."/>
            <person name="Woyke T."/>
        </authorList>
    </citation>
    <scope>NUCLEOTIDE SEQUENCE</scope>
    <source>
        <strain evidence="1">GVMAG-M-3300023174-144</strain>
    </source>
</reference>
<dbReference type="EMBL" id="MN739609">
    <property type="protein sequence ID" value="QHT15400.1"/>
    <property type="molecule type" value="Genomic_DNA"/>
</dbReference>
<accession>A0A6C0DGH5</accession>
<organism evidence="1">
    <name type="scientific">viral metagenome</name>
    <dbReference type="NCBI Taxonomy" id="1070528"/>
    <lineage>
        <taxon>unclassified sequences</taxon>
        <taxon>metagenomes</taxon>
        <taxon>organismal metagenomes</taxon>
    </lineage>
</organism>
<evidence type="ECO:0000313" key="1">
    <source>
        <dbReference type="EMBL" id="QHT15400.1"/>
    </source>
</evidence>
<name>A0A6C0DGH5_9ZZZZ</name>
<sequence>MNKMIFLFKIEMGNEHPSFFKLFNLYNNINIKRIQYINGK</sequence>
<proteinExistence type="predicted"/>
<dbReference type="AlphaFoldDB" id="A0A6C0DGH5"/>